<dbReference type="OrthoDB" id="162096at2"/>
<dbReference type="PANTHER" id="PTHR39428">
    <property type="entry name" value="F420H(2)-DEPENDENT QUINONE REDUCTASE RV1261C"/>
    <property type="match status" value="1"/>
</dbReference>
<evidence type="ECO:0000313" key="3">
    <source>
        <dbReference type="EMBL" id="GCE09950.1"/>
    </source>
</evidence>
<proteinExistence type="inferred from homology"/>
<comment type="caution">
    <text evidence="3">The sequence shown here is derived from an EMBL/GenBank/DDBJ whole genome shotgun (WGS) entry which is preliminary data.</text>
</comment>
<gene>
    <name evidence="3" type="ORF">KDAU_72790</name>
</gene>
<sequence>MKMNPLIETLWKGFVQLHIALYHLTRGRFMSKRTILITTIGRKSGKPRTRALYGIQDNGNYVFIASYGGSPQHPDWYRNLQANPRVIVEDHGRTITTRASTVIDEEEYKRLWSRMTAMYSGYDDYQKKTERKIPVVLLKPEQSVSRR</sequence>
<dbReference type="GO" id="GO:0016491">
    <property type="term" value="F:oxidoreductase activity"/>
    <property type="evidence" value="ECO:0007669"/>
    <property type="project" value="InterPro"/>
</dbReference>
<dbReference type="InterPro" id="IPR012349">
    <property type="entry name" value="Split_barrel_FMN-bd"/>
</dbReference>
<dbReference type="Gene3D" id="2.30.110.10">
    <property type="entry name" value="Electron Transport, Fmn-binding Protein, Chain A"/>
    <property type="match status" value="1"/>
</dbReference>
<comment type="catalytic activity">
    <reaction evidence="2">
        <text>oxidized coenzyme F420-(gamma-L-Glu)(n) + a quinol + H(+) = reduced coenzyme F420-(gamma-L-Glu)(n) + a quinone</text>
        <dbReference type="Rhea" id="RHEA:39663"/>
        <dbReference type="Rhea" id="RHEA-COMP:12939"/>
        <dbReference type="Rhea" id="RHEA-COMP:14378"/>
        <dbReference type="ChEBI" id="CHEBI:15378"/>
        <dbReference type="ChEBI" id="CHEBI:24646"/>
        <dbReference type="ChEBI" id="CHEBI:132124"/>
        <dbReference type="ChEBI" id="CHEBI:133980"/>
        <dbReference type="ChEBI" id="CHEBI:139511"/>
    </reaction>
</comment>
<dbReference type="NCBIfam" id="TIGR00026">
    <property type="entry name" value="hi_GC_TIGR00026"/>
    <property type="match status" value="1"/>
</dbReference>
<evidence type="ECO:0008006" key="5">
    <source>
        <dbReference type="Google" id="ProtNLM"/>
    </source>
</evidence>
<keyword evidence="4" id="KW-1185">Reference proteome</keyword>
<dbReference type="Pfam" id="PF04075">
    <property type="entry name" value="F420H2_quin_red"/>
    <property type="match status" value="1"/>
</dbReference>
<dbReference type="RefSeq" id="WP_126602845.1">
    <property type="nucleotide sequence ID" value="NZ_BIFQ01000002.1"/>
</dbReference>
<dbReference type="PANTHER" id="PTHR39428:SF1">
    <property type="entry name" value="F420H(2)-DEPENDENT QUINONE REDUCTASE RV1261C"/>
    <property type="match status" value="1"/>
</dbReference>
<dbReference type="GO" id="GO:0070967">
    <property type="term" value="F:coenzyme F420 binding"/>
    <property type="evidence" value="ECO:0007669"/>
    <property type="project" value="TreeGrafter"/>
</dbReference>
<dbReference type="InterPro" id="IPR004378">
    <property type="entry name" value="F420H2_quin_Rdtase"/>
</dbReference>
<reference evidence="4" key="1">
    <citation type="submission" date="2018-12" db="EMBL/GenBank/DDBJ databases">
        <title>Tengunoibacter tsumagoiensis gen. nov., sp. nov., Dictyobacter kobayashii sp. nov., D. alpinus sp. nov., and D. joshuensis sp. nov. and description of Dictyobacteraceae fam. nov. within the order Ktedonobacterales isolated from Tengu-no-mugimeshi.</title>
        <authorList>
            <person name="Wang C.M."/>
            <person name="Zheng Y."/>
            <person name="Sakai Y."/>
            <person name="Toyoda A."/>
            <person name="Minakuchi Y."/>
            <person name="Abe K."/>
            <person name="Yokota A."/>
            <person name="Yabe S."/>
        </authorList>
    </citation>
    <scope>NUCLEOTIDE SEQUENCE [LARGE SCALE GENOMIC DNA]</scope>
    <source>
        <strain evidence="4">S-27</strain>
    </source>
</reference>
<name>A0A401ZT43_9CHLR</name>
<evidence type="ECO:0000256" key="2">
    <source>
        <dbReference type="ARBA" id="ARBA00049106"/>
    </source>
</evidence>
<accession>A0A401ZT43</accession>
<dbReference type="SUPFAM" id="SSF50475">
    <property type="entry name" value="FMN-binding split barrel"/>
    <property type="match status" value="1"/>
</dbReference>
<dbReference type="EMBL" id="BIFQ01000002">
    <property type="protein sequence ID" value="GCE09950.1"/>
    <property type="molecule type" value="Genomic_DNA"/>
</dbReference>
<dbReference type="AlphaFoldDB" id="A0A401ZT43"/>
<organism evidence="3 4">
    <name type="scientific">Dictyobacter aurantiacus</name>
    <dbReference type="NCBI Taxonomy" id="1936993"/>
    <lineage>
        <taxon>Bacteria</taxon>
        <taxon>Bacillati</taxon>
        <taxon>Chloroflexota</taxon>
        <taxon>Ktedonobacteria</taxon>
        <taxon>Ktedonobacterales</taxon>
        <taxon>Dictyobacteraceae</taxon>
        <taxon>Dictyobacter</taxon>
    </lineage>
</organism>
<evidence type="ECO:0000313" key="4">
    <source>
        <dbReference type="Proteomes" id="UP000287224"/>
    </source>
</evidence>
<dbReference type="Proteomes" id="UP000287224">
    <property type="component" value="Unassembled WGS sequence"/>
</dbReference>
<protein>
    <recommendedName>
        <fullName evidence="5">Nitroreductase</fullName>
    </recommendedName>
</protein>
<evidence type="ECO:0000256" key="1">
    <source>
        <dbReference type="ARBA" id="ARBA00008710"/>
    </source>
</evidence>
<dbReference type="GO" id="GO:0005886">
    <property type="term" value="C:plasma membrane"/>
    <property type="evidence" value="ECO:0007669"/>
    <property type="project" value="TreeGrafter"/>
</dbReference>
<comment type="similarity">
    <text evidence="1">Belongs to the F420H(2)-dependent quinone reductase family.</text>
</comment>